<proteinExistence type="predicted"/>
<organism evidence="1 2">
    <name type="scientific">Leucogyrophana mollusca</name>
    <dbReference type="NCBI Taxonomy" id="85980"/>
    <lineage>
        <taxon>Eukaryota</taxon>
        <taxon>Fungi</taxon>
        <taxon>Dikarya</taxon>
        <taxon>Basidiomycota</taxon>
        <taxon>Agaricomycotina</taxon>
        <taxon>Agaricomycetes</taxon>
        <taxon>Agaricomycetidae</taxon>
        <taxon>Boletales</taxon>
        <taxon>Boletales incertae sedis</taxon>
        <taxon>Leucogyrophana</taxon>
    </lineage>
</organism>
<evidence type="ECO:0000313" key="1">
    <source>
        <dbReference type="EMBL" id="KAH7920015.1"/>
    </source>
</evidence>
<keyword evidence="2" id="KW-1185">Reference proteome</keyword>
<reference evidence="1" key="1">
    <citation type="journal article" date="2021" name="New Phytol.">
        <title>Evolutionary innovations through gain and loss of genes in the ectomycorrhizal Boletales.</title>
        <authorList>
            <person name="Wu G."/>
            <person name="Miyauchi S."/>
            <person name="Morin E."/>
            <person name="Kuo A."/>
            <person name="Drula E."/>
            <person name="Varga T."/>
            <person name="Kohler A."/>
            <person name="Feng B."/>
            <person name="Cao Y."/>
            <person name="Lipzen A."/>
            <person name="Daum C."/>
            <person name="Hundley H."/>
            <person name="Pangilinan J."/>
            <person name="Johnson J."/>
            <person name="Barry K."/>
            <person name="LaButti K."/>
            <person name="Ng V."/>
            <person name="Ahrendt S."/>
            <person name="Min B."/>
            <person name="Choi I.G."/>
            <person name="Park H."/>
            <person name="Plett J.M."/>
            <person name="Magnuson J."/>
            <person name="Spatafora J.W."/>
            <person name="Nagy L.G."/>
            <person name="Henrissat B."/>
            <person name="Grigoriev I.V."/>
            <person name="Yang Z.L."/>
            <person name="Xu J."/>
            <person name="Martin F.M."/>
        </authorList>
    </citation>
    <scope>NUCLEOTIDE SEQUENCE</scope>
    <source>
        <strain evidence="1">KUC20120723A-06</strain>
    </source>
</reference>
<sequence>MVTPNPLHRSIIIFATVFVGVSQPWGNTDVAIGPVEEASLMLITSEIPSSPWLLIKSANTMIVQQLNLPEDPVALLLAQCSSETIIRLECRQTTLNLHFPNGEKLLLFLLLATQPYKEWRRSVTLDSAAIREAWGAFTILTEWPQQMVFVQRPRPEDTQSVLTTAAVVSSSPHPGPTAGPEMLTTQSSPCGPSSLSASTGALCRGYILATPTKRTAARPAAPPSREHFPLLFSNVDSTMYDATASTTNSTQSALAAQYSPSVNNTTVTAFQPQQQYQQPFAPSVTRLYDPTATMYHHSHAPMLGNSGFAGSIFGVAGATHAEKSVQAFAYDAGTPPTLPATPSSTPIMIMPSTDTSKTSPFTEAVGNNDAPSDAMAIVKVRDDVLALPPVKMLGKRRAVEEGSEEPDDVYGKRARFST</sequence>
<comment type="caution">
    <text evidence="1">The sequence shown here is derived from an EMBL/GenBank/DDBJ whole genome shotgun (WGS) entry which is preliminary data.</text>
</comment>
<evidence type="ECO:0000313" key="2">
    <source>
        <dbReference type="Proteomes" id="UP000790709"/>
    </source>
</evidence>
<dbReference type="EMBL" id="MU266611">
    <property type="protein sequence ID" value="KAH7920015.1"/>
    <property type="molecule type" value="Genomic_DNA"/>
</dbReference>
<accession>A0ACB8B390</accession>
<name>A0ACB8B390_9AGAM</name>
<protein>
    <submittedName>
        <fullName evidence="1">Uncharacterized protein</fullName>
    </submittedName>
</protein>
<gene>
    <name evidence="1" type="ORF">BV22DRAFT_1133407</name>
</gene>
<dbReference type="Proteomes" id="UP000790709">
    <property type="component" value="Unassembled WGS sequence"/>
</dbReference>